<reference evidence="1" key="1">
    <citation type="journal article" date="2014" name="Front. Microbiol.">
        <title>High frequency of phylogenetically diverse reductive dehalogenase-homologous genes in deep subseafloor sedimentary metagenomes.</title>
        <authorList>
            <person name="Kawai M."/>
            <person name="Futagami T."/>
            <person name="Toyoda A."/>
            <person name="Takaki Y."/>
            <person name="Nishi S."/>
            <person name="Hori S."/>
            <person name="Arai W."/>
            <person name="Tsubouchi T."/>
            <person name="Morono Y."/>
            <person name="Uchiyama I."/>
            <person name="Ito T."/>
            <person name="Fujiyama A."/>
            <person name="Inagaki F."/>
            <person name="Takami H."/>
        </authorList>
    </citation>
    <scope>NUCLEOTIDE SEQUENCE</scope>
    <source>
        <strain evidence="1">Expedition CK06-06</strain>
    </source>
</reference>
<dbReference type="EMBL" id="BARU01038882">
    <property type="protein sequence ID" value="GAH88785.1"/>
    <property type="molecule type" value="Genomic_DNA"/>
</dbReference>
<comment type="caution">
    <text evidence="1">The sequence shown here is derived from an EMBL/GenBank/DDBJ whole genome shotgun (WGS) entry which is preliminary data.</text>
</comment>
<accession>X1K569</accession>
<evidence type="ECO:0000313" key="1">
    <source>
        <dbReference type="EMBL" id="GAH88785.1"/>
    </source>
</evidence>
<protein>
    <submittedName>
        <fullName evidence="1">Uncharacterized protein</fullName>
    </submittedName>
</protein>
<feature type="non-terminal residue" evidence="1">
    <location>
        <position position="1"/>
    </location>
</feature>
<proteinExistence type="predicted"/>
<name>X1K569_9ZZZZ</name>
<organism evidence="1">
    <name type="scientific">marine sediment metagenome</name>
    <dbReference type="NCBI Taxonomy" id="412755"/>
    <lineage>
        <taxon>unclassified sequences</taxon>
        <taxon>metagenomes</taxon>
        <taxon>ecological metagenomes</taxon>
    </lineage>
</organism>
<gene>
    <name evidence="1" type="ORF">S03H2_60353</name>
</gene>
<dbReference type="AlphaFoldDB" id="X1K569"/>
<sequence length="93" mass="10626">YSRMRQTAIVTQCLQEELELIRNMPFNNILSLDSSFENESLSLLEDSSGILSLEDSGGDDIKKLTVSVIWSCKGRQMRRDIVTFVTRKGINKR</sequence>